<evidence type="ECO:0000256" key="6">
    <source>
        <dbReference type="ARBA" id="ARBA00022840"/>
    </source>
</evidence>
<keyword evidence="4" id="KW-0547">Nucleotide-binding</keyword>
<dbReference type="SMART" id="SM00387">
    <property type="entry name" value="HATPase_c"/>
    <property type="match status" value="1"/>
</dbReference>
<sequence length="477" mass="54184">MAPSSSQLETLKNIAELLNQSTDKKVMKDVLAAFISMTHFETGWVFLEREDGVHLEADVGLPPALSKNDKELMCGEDCYCVSRYKKGKLTQATSIIACKRIEKALRKGSKETCGITHHATVPLQTPNKLYGLFNVAARNRQNYSEELELLESIALQLGTALERMERFEKEEIRSNLLTKAHLFTKEIQQSRDSVSLRENVAKYMKVVFGEVSVQYTPHEEQEQYSLGRWLNDKYYLKMVRNFSFSSQEKEIFNLLMDYSNIAWKQLLLSKKEKDLARREERSQLAQDLHDSVNQLLFSIVLTSKGAGGLISAESPAYEQIQYIHQMSSRALKEMRSLIANEKEDSMEGGVFVELYRYAQTIGVTLKGHSEGTQTIPYFIEEALLRIGQEALNNVYKHSGSQEARLEIKKFSDKVQLIISDQGRGFNQKEASQKPSYGLSGMEDRAYSYNGTIKITSDLGKGTVIVVELPIEVKKNDH</sequence>
<evidence type="ECO:0000256" key="4">
    <source>
        <dbReference type="ARBA" id="ARBA00022741"/>
    </source>
</evidence>
<dbReference type="Pfam" id="PF02518">
    <property type="entry name" value="HATPase_c"/>
    <property type="match status" value="1"/>
</dbReference>
<keyword evidence="7" id="KW-0902">Two-component regulatory system</keyword>
<dbReference type="CDD" id="cd16917">
    <property type="entry name" value="HATPase_UhpB-NarQ-NarX-like"/>
    <property type="match status" value="1"/>
</dbReference>
<accession>A0ABY4EHN5</accession>
<gene>
    <name evidence="9" type="ORF">MUN89_16975</name>
</gene>
<dbReference type="InterPro" id="IPR005467">
    <property type="entry name" value="His_kinase_dom"/>
</dbReference>
<dbReference type="Gene3D" id="1.20.5.1930">
    <property type="match status" value="1"/>
</dbReference>
<protein>
    <recommendedName>
        <fullName evidence="2">histidine kinase</fullName>
        <ecNumber evidence="2">2.7.13.3</ecNumber>
    </recommendedName>
</protein>
<keyword evidence="6" id="KW-0067">ATP-binding</keyword>
<dbReference type="EMBL" id="CP095073">
    <property type="protein sequence ID" value="UOQ43587.1"/>
    <property type="molecule type" value="Genomic_DNA"/>
</dbReference>
<keyword evidence="10" id="KW-1185">Reference proteome</keyword>
<dbReference type="Gene3D" id="3.30.565.10">
    <property type="entry name" value="Histidine kinase-like ATPase, C-terminal domain"/>
    <property type="match status" value="1"/>
</dbReference>
<dbReference type="InterPro" id="IPR003594">
    <property type="entry name" value="HATPase_dom"/>
</dbReference>
<evidence type="ECO:0000256" key="3">
    <source>
        <dbReference type="ARBA" id="ARBA00022679"/>
    </source>
</evidence>
<dbReference type="Pfam" id="PF07730">
    <property type="entry name" value="HisKA_3"/>
    <property type="match status" value="1"/>
</dbReference>
<evidence type="ECO:0000256" key="5">
    <source>
        <dbReference type="ARBA" id="ARBA00022777"/>
    </source>
</evidence>
<dbReference type="EC" id="2.7.13.3" evidence="2"/>
<proteinExistence type="predicted"/>
<dbReference type="InterPro" id="IPR036890">
    <property type="entry name" value="HATPase_C_sf"/>
</dbReference>
<dbReference type="InterPro" id="IPR011712">
    <property type="entry name" value="Sig_transdc_His_kin_sub3_dim/P"/>
</dbReference>
<dbReference type="PANTHER" id="PTHR24421">
    <property type="entry name" value="NITRATE/NITRITE SENSOR PROTEIN NARX-RELATED"/>
    <property type="match status" value="1"/>
</dbReference>
<dbReference type="GO" id="GO:0016301">
    <property type="term" value="F:kinase activity"/>
    <property type="evidence" value="ECO:0007669"/>
    <property type="project" value="UniProtKB-KW"/>
</dbReference>
<evidence type="ECO:0000256" key="2">
    <source>
        <dbReference type="ARBA" id="ARBA00012438"/>
    </source>
</evidence>
<comment type="catalytic activity">
    <reaction evidence="1">
        <text>ATP + protein L-histidine = ADP + protein N-phospho-L-histidine.</text>
        <dbReference type="EC" id="2.7.13.3"/>
    </reaction>
</comment>
<evidence type="ECO:0000313" key="10">
    <source>
        <dbReference type="Proteomes" id="UP000831787"/>
    </source>
</evidence>
<evidence type="ECO:0000259" key="8">
    <source>
        <dbReference type="PROSITE" id="PS50109"/>
    </source>
</evidence>
<dbReference type="InterPro" id="IPR050482">
    <property type="entry name" value="Sensor_HK_TwoCompSys"/>
</dbReference>
<name>A0ABY4EHN5_9BACI</name>
<dbReference type="InterPro" id="IPR003018">
    <property type="entry name" value="GAF"/>
</dbReference>
<evidence type="ECO:0000256" key="1">
    <source>
        <dbReference type="ARBA" id="ARBA00000085"/>
    </source>
</evidence>
<organism evidence="9 10">
    <name type="scientific">Halobacillus salinarum</name>
    <dbReference type="NCBI Taxonomy" id="2932257"/>
    <lineage>
        <taxon>Bacteria</taxon>
        <taxon>Bacillati</taxon>
        <taxon>Bacillota</taxon>
        <taxon>Bacilli</taxon>
        <taxon>Bacillales</taxon>
        <taxon>Bacillaceae</taxon>
        <taxon>Halobacillus</taxon>
    </lineage>
</organism>
<keyword evidence="5 9" id="KW-0418">Kinase</keyword>
<dbReference type="PANTHER" id="PTHR24421:SF40">
    <property type="entry name" value="SENSOR HISTIDINE KINASE YHCY"/>
    <property type="match status" value="1"/>
</dbReference>
<dbReference type="Proteomes" id="UP000831787">
    <property type="component" value="Chromosome"/>
</dbReference>
<evidence type="ECO:0000313" key="9">
    <source>
        <dbReference type="EMBL" id="UOQ43587.1"/>
    </source>
</evidence>
<reference evidence="9 10" key="1">
    <citation type="submission" date="2022-04" db="EMBL/GenBank/DDBJ databases">
        <title>Halobacillus sp. isolated from saltern.</title>
        <authorList>
            <person name="Won M."/>
            <person name="Lee C.-M."/>
            <person name="Woen H.-Y."/>
            <person name="Kwon S.-W."/>
        </authorList>
    </citation>
    <scope>NUCLEOTIDE SEQUENCE [LARGE SCALE GENOMIC DNA]</scope>
    <source>
        <strain evidence="9 10">SSBR10-3</strain>
    </source>
</reference>
<evidence type="ECO:0000256" key="7">
    <source>
        <dbReference type="ARBA" id="ARBA00023012"/>
    </source>
</evidence>
<dbReference type="RefSeq" id="WP_244708946.1">
    <property type="nucleotide sequence ID" value="NZ_CP095073.1"/>
</dbReference>
<dbReference type="Pfam" id="PF13185">
    <property type="entry name" value="GAF_2"/>
    <property type="match status" value="1"/>
</dbReference>
<dbReference type="Gene3D" id="3.30.450.40">
    <property type="match status" value="1"/>
</dbReference>
<feature type="domain" description="Histidine kinase" evidence="8">
    <location>
        <begin position="383"/>
        <end position="472"/>
    </location>
</feature>
<dbReference type="InterPro" id="IPR029016">
    <property type="entry name" value="GAF-like_dom_sf"/>
</dbReference>
<dbReference type="PROSITE" id="PS50109">
    <property type="entry name" value="HIS_KIN"/>
    <property type="match status" value="1"/>
</dbReference>
<keyword evidence="3" id="KW-0808">Transferase</keyword>
<dbReference type="SUPFAM" id="SSF55781">
    <property type="entry name" value="GAF domain-like"/>
    <property type="match status" value="1"/>
</dbReference>
<dbReference type="SUPFAM" id="SSF55874">
    <property type="entry name" value="ATPase domain of HSP90 chaperone/DNA topoisomerase II/histidine kinase"/>
    <property type="match status" value="1"/>
</dbReference>